<evidence type="ECO:0000256" key="1">
    <source>
        <dbReference type="SAM" id="Phobius"/>
    </source>
</evidence>
<protein>
    <submittedName>
        <fullName evidence="2">Uncharacterized protein</fullName>
    </submittedName>
</protein>
<proteinExistence type="predicted"/>
<comment type="caution">
    <text evidence="2">The sequence shown here is derived from an EMBL/GenBank/DDBJ whole genome shotgun (WGS) entry which is preliminary data.</text>
</comment>
<reference evidence="2" key="1">
    <citation type="submission" date="2019-12" db="EMBL/GenBank/DDBJ databases">
        <title>Genome sequencing and annotation of Brassica cretica.</title>
        <authorList>
            <person name="Studholme D.J."/>
            <person name="Sarris P.F."/>
        </authorList>
    </citation>
    <scope>NUCLEOTIDE SEQUENCE</scope>
    <source>
        <strain evidence="2">PFS-102/07</strain>
        <tissue evidence="2">Leaf</tissue>
    </source>
</reference>
<evidence type="ECO:0000313" key="2">
    <source>
        <dbReference type="EMBL" id="KAF2591576.1"/>
    </source>
</evidence>
<keyword evidence="1" id="KW-0812">Transmembrane</keyword>
<gene>
    <name evidence="2" type="ORF">F2Q70_00041386</name>
</gene>
<organism evidence="2">
    <name type="scientific">Brassica cretica</name>
    <name type="common">Mustard</name>
    <dbReference type="NCBI Taxonomy" id="69181"/>
    <lineage>
        <taxon>Eukaryota</taxon>
        <taxon>Viridiplantae</taxon>
        <taxon>Streptophyta</taxon>
        <taxon>Embryophyta</taxon>
        <taxon>Tracheophyta</taxon>
        <taxon>Spermatophyta</taxon>
        <taxon>Magnoliopsida</taxon>
        <taxon>eudicotyledons</taxon>
        <taxon>Gunneridae</taxon>
        <taxon>Pentapetalae</taxon>
        <taxon>rosids</taxon>
        <taxon>malvids</taxon>
        <taxon>Brassicales</taxon>
        <taxon>Brassicaceae</taxon>
        <taxon>Brassiceae</taxon>
        <taxon>Brassica</taxon>
    </lineage>
</organism>
<dbReference type="AlphaFoldDB" id="A0A8S9KDX2"/>
<sequence length="125" mass="13728">MVVETFILFQRLPCASLGEMSKLCFVPFEVSLHNGPIQLSSSTSSLIEDGCVLKVLSGRPPVLSTSNINVEYRGLLYVQCWTCVNSIPIYRTFSFDIAVVAIVLLTILAIVSFSSVLNFYSILGD</sequence>
<keyword evidence="1" id="KW-1133">Transmembrane helix</keyword>
<keyword evidence="1" id="KW-0472">Membrane</keyword>
<feature type="transmembrane region" description="Helical" evidence="1">
    <location>
        <begin position="97"/>
        <end position="123"/>
    </location>
</feature>
<name>A0A8S9KDX2_BRACR</name>
<dbReference type="EMBL" id="QGKY02000190">
    <property type="protein sequence ID" value="KAF2591576.1"/>
    <property type="molecule type" value="Genomic_DNA"/>
</dbReference>
<accession>A0A8S9KDX2</accession>